<sequence>MFLKYKINKRIFLNFIIIIGVNMYKIITFILFSTVTLTWGTTWIVMKIVIKTIPPIFATGIRFIITAPILIIMAKLIKKPLLFPVGKKYFQIIITIFYFIIPFTLMIYSQKYINSGLASIIFANMPIAILIASKILIKEKTNKKQILGLIIAITSLSIILFTESKINTNIHWQGFILIIISIILHAILYVESKKKYSHISIITFNTIPTLCSGIILLLIGWIIEHPIITNFSINSILAVFYLGIIGGVFGVMCYFTLQKRISTFKSSIVFILFPLISITLENYIYNHKLSTISTLALVPLIISIIIIMTPKDFYLKKNTK</sequence>
<keyword evidence="2" id="KW-1003">Cell membrane</keyword>
<keyword evidence="3 6" id="KW-0812">Transmembrane</keyword>
<dbReference type="KEGG" id="ppet:C9I82_231"/>
<dbReference type="PANTHER" id="PTHR32322:SF14">
    <property type="entry name" value="PROTEIN PAGO"/>
    <property type="match status" value="1"/>
</dbReference>
<gene>
    <name evidence="8" type="ORF">C9I82_231</name>
</gene>
<dbReference type="InterPro" id="IPR037185">
    <property type="entry name" value="EmrE-like"/>
</dbReference>
<evidence type="ECO:0000256" key="3">
    <source>
        <dbReference type="ARBA" id="ARBA00022692"/>
    </source>
</evidence>
<dbReference type="SUPFAM" id="SSF103481">
    <property type="entry name" value="Multidrug resistance efflux transporter EmrE"/>
    <property type="match status" value="2"/>
</dbReference>
<feature type="transmembrane region" description="Helical" evidence="6">
    <location>
        <begin position="115"/>
        <end position="137"/>
    </location>
</feature>
<dbReference type="PANTHER" id="PTHR32322">
    <property type="entry name" value="INNER MEMBRANE TRANSPORTER"/>
    <property type="match status" value="1"/>
</dbReference>
<dbReference type="InterPro" id="IPR000620">
    <property type="entry name" value="EamA_dom"/>
</dbReference>
<feature type="transmembrane region" description="Helical" evidence="6">
    <location>
        <begin position="89"/>
        <end position="109"/>
    </location>
</feature>
<feature type="transmembrane region" description="Helical" evidence="6">
    <location>
        <begin position="291"/>
        <end position="310"/>
    </location>
</feature>
<feature type="domain" description="EamA" evidence="7">
    <location>
        <begin position="29"/>
        <end position="160"/>
    </location>
</feature>
<dbReference type="Pfam" id="PF00892">
    <property type="entry name" value="EamA"/>
    <property type="match status" value="2"/>
</dbReference>
<keyword evidence="4 6" id="KW-1133">Transmembrane helix</keyword>
<dbReference type="InterPro" id="IPR050638">
    <property type="entry name" value="AA-Vitamin_Transporters"/>
</dbReference>
<reference evidence="8 9" key="1">
    <citation type="submission" date="2018-03" db="EMBL/GenBank/DDBJ databases">
        <title>A parallel universe: an anciently diverged bacterial symbiosis in a Hawaiian planthopper (Hemiptera: Cixiidae) reveals rearranged nutritional responsibilities.</title>
        <authorList>
            <person name="Bennett G."/>
            <person name="Mao M."/>
        </authorList>
    </citation>
    <scope>NUCLEOTIDE SEQUENCE [LARGE SCALE GENOMIC DNA]</scope>
    <source>
        <strain evidence="8 9">OLIH</strain>
    </source>
</reference>
<proteinExistence type="predicted"/>
<feature type="transmembrane region" description="Helical" evidence="6">
    <location>
        <begin position="267"/>
        <end position="285"/>
    </location>
</feature>
<dbReference type="EMBL" id="CP028374">
    <property type="protein sequence ID" value="AXN02199.1"/>
    <property type="molecule type" value="Genomic_DNA"/>
</dbReference>
<feature type="transmembrane region" description="Helical" evidence="6">
    <location>
        <begin position="12"/>
        <end position="36"/>
    </location>
</feature>
<name>A0A346DZP4_9ENTR</name>
<evidence type="ECO:0000256" key="4">
    <source>
        <dbReference type="ARBA" id="ARBA00022989"/>
    </source>
</evidence>
<feature type="transmembrane region" description="Helical" evidence="6">
    <location>
        <begin position="235"/>
        <end position="255"/>
    </location>
</feature>
<keyword evidence="9" id="KW-1185">Reference proteome</keyword>
<feature type="transmembrane region" description="Helical" evidence="6">
    <location>
        <begin position="170"/>
        <end position="190"/>
    </location>
</feature>
<feature type="transmembrane region" description="Helical" evidence="6">
    <location>
        <begin position="202"/>
        <end position="223"/>
    </location>
</feature>
<evidence type="ECO:0000259" key="7">
    <source>
        <dbReference type="Pfam" id="PF00892"/>
    </source>
</evidence>
<dbReference type="GO" id="GO:0005886">
    <property type="term" value="C:plasma membrane"/>
    <property type="evidence" value="ECO:0007669"/>
    <property type="project" value="UniProtKB-SubCell"/>
</dbReference>
<evidence type="ECO:0000313" key="9">
    <source>
        <dbReference type="Proteomes" id="UP000256856"/>
    </source>
</evidence>
<feature type="transmembrane region" description="Helical" evidence="6">
    <location>
        <begin position="56"/>
        <end position="77"/>
    </location>
</feature>
<keyword evidence="5 6" id="KW-0472">Membrane</keyword>
<dbReference type="AlphaFoldDB" id="A0A346DZP4"/>
<dbReference type="Proteomes" id="UP000256856">
    <property type="component" value="Chromosome"/>
</dbReference>
<evidence type="ECO:0000313" key="8">
    <source>
        <dbReference type="EMBL" id="AXN02199.1"/>
    </source>
</evidence>
<evidence type="ECO:0000256" key="6">
    <source>
        <dbReference type="SAM" id="Phobius"/>
    </source>
</evidence>
<accession>A0A346DZP4</accession>
<evidence type="ECO:0000256" key="1">
    <source>
        <dbReference type="ARBA" id="ARBA00004651"/>
    </source>
</evidence>
<protein>
    <submittedName>
        <fullName evidence="8">Permease of the drug/metabolite transporter (DMT) superfamily</fullName>
    </submittedName>
</protein>
<comment type="subcellular location">
    <subcellularLocation>
        <location evidence="1">Cell membrane</location>
        <topology evidence="1">Multi-pass membrane protein</topology>
    </subcellularLocation>
</comment>
<feature type="transmembrane region" description="Helical" evidence="6">
    <location>
        <begin position="146"/>
        <end position="164"/>
    </location>
</feature>
<evidence type="ECO:0000256" key="5">
    <source>
        <dbReference type="ARBA" id="ARBA00023136"/>
    </source>
</evidence>
<organism evidence="8 9">
    <name type="scientific">Candidatus Purcelliella pentastirinorum</name>
    <dbReference type="NCBI Taxonomy" id="472834"/>
    <lineage>
        <taxon>Bacteria</taxon>
        <taxon>Pseudomonadati</taxon>
        <taxon>Pseudomonadota</taxon>
        <taxon>Gammaproteobacteria</taxon>
        <taxon>Enterobacterales</taxon>
        <taxon>Enterobacteriaceae</taxon>
        <taxon>Candidatus Purcelliella</taxon>
    </lineage>
</organism>
<evidence type="ECO:0000256" key="2">
    <source>
        <dbReference type="ARBA" id="ARBA00022475"/>
    </source>
</evidence>
<feature type="domain" description="EamA" evidence="7">
    <location>
        <begin position="174"/>
        <end position="308"/>
    </location>
</feature>